<dbReference type="Proteomes" id="UP001396334">
    <property type="component" value="Unassembled WGS sequence"/>
</dbReference>
<reference evidence="8 9" key="1">
    <citation type="journal article" date="2024" name="G3 (Bethesda)">
        <title>Genome assembly of Hibiscus sabdariffa L. provides insights into metabolisms of medicinal natural products.</title>
        <authorList>
            <person name="Kim T."/>
        </authorList>
    </citation>
    <scope>NUCLEOTIDE SEQUENCE [LARGE SCALE GENOMIC DNA]</scope>
    <source>
        <strain evidence="8">TK-2024</strain>
        <tissue evidence="8">Old leaves</tissue>
    </source>
</reference>
<evidence type="ECO:0000256" key="2">
    <source>
        <dbReference type="ARBA" id="ARBA00022491"/>
    </source>
</evidence>
<dbReference type="EMBL" id="JBBPBN010000012">
    <property type="protein sequence ID" value="KAK9027493.1"/>
    <property type="molecule type" value="Genomic_DNA"/>
</dbReference>
<dbReference type="NCBIfam" id="TIGR01568">
    <property type="entry name" value="A_thal_3678"/>
    <property type="match status" value="1"/>
</dbReference>
<accession>A0ABR2SQE4</accession>
<name>A0ABR2SQE4_9ROSI</name>
<organism evidence="8 9">
    <name type="scientific">Hibiscus sabdariffa</name>
    <name type="common">roselle</name>
    <dbReference type="NCBI Taxonomy" id="183260"/>
    <lineage>
        <taxon>Eukaryota</taxon>
        <taxon>Viridiplantae</taxon>
        <taxon>Streptophyta</taxon>
        <taxon>Embryophyta</taxon>
        <taxon>Tracheophyta</taxon>
        <taxon>Spermatophyta</taxon>
        <taxon>Magnoliopsida</taxon>
        <taxon>eudicotyledons</taxon>
        <taxon>Gunneridae</taxon>
        <taxon>Pentapetalae</taxon>
        <taxon>rosids</taxon>
        <taxon>malvids</taxon>
        <taxon>Malvales</taxon>
        <taxon>Malvaceae</taxon>
        <taxon>Malvoideae</taxon>
        <taxon>Hibiscus</taxon>
    </lineage>
</organism>
<sequence>MKMKFPSICKKSKTKGSWKPSLFNHFKAISFIAKPKPLKHSSSVLSDRTARFISALDCSWSQSRHFFTVPKDSGELLDVAIKALRSNRLFFEPGNTGSILEAARFPFEDCVALALETGDPYMDFRVSMEEIVEACELKEQQHLEELLGWYLKMNRKKNHGFIVGAFIDMFATLELEPTEQKGPIGPIHVNSNLVMDEDMGIEIEADMLHQSEGIQRPHRQNLVSNASLHSDSSIVHHVAAAELNSEISACLSTQASQKP</sequence>
<keyword evidence="9" id="KW-1185">Reference proteome</keyword>
<feature type="domain" description="OVATE" evidence="7">
    <location>
        <begin position="113"/>
        <end position="172"/>
    </location>
</feature>
<comment type="subcellular location">
    <subcellularLocation>
        <location evidence="1 6">Nucleus</location>
    </subcellularLocation>
</comment>
<keyword evidence="5 6" id="KW-0539">Nucleus</keyword>
<dbReference type="InterPro" id="IPR038933">
    <property type="entry name" value="Ovate"/>
</dbReference>
<keyword evidence="2 6" id="KW-0678">Repressor</keyword>
<dbReference type="Pfam" id="PF04844">
    <property type="entry name" value="Ovate"/>
    <property type="match status" value="1"/>
</dbReference>
<comment type="function">
    <text evidence="6">Transcriptional repressor that regulates multiple aspects of plant growth and development.</text>
</comment>
<comment type="caution">
    <text evidence="8">The sequence shown here is derived from an EMBL/GenBank/DDBJ whole genome shotgun (WGS) entry which is preliminary data.</text>
</comment>
<protein>
    <recommendedName>
        <fullName evidence="6">Transcription repressor</fullName>
    </recommendedName>
    <alternativeName>
        <fullName evidence="6">Ovate family protein</fullName>
    </alternativeName>
</protein>
<dbReference type="PROSITE" id="PS51754">
    <property type="entry name" value="OVATE"/>
    <property type="match status" value="1"/>
</dbReference>
<keyword evidence="4 6" id="KW-0804">Transcription</keyword>
<dbReference type="InterPro" id="IPR006458">
    <property type="entry name" value="Ovate_C"/>
</dbReference>
<evidence type="ECO:0000256" key="6">
    <source>
        <dbReference type="RuleBase" id="RU367028"/>
    </source>
</evidence>
<evidence type="ECO:0000256" key="1">
    <source>
        <dbReference type="ARBA" id="ARBA00004123"/>
    </source>
</evidence>
<proteinExistence type="predicted"/>
<evidence type="ECO:0000313" key="8">
    <source>
        <dbReference type="EMBL" id="KAK9027493.1"/>
    </source>
</evidence>
<evidence type="ECO:0000313" key="9">
    <source>
        <dbReference type="Proteomes" id="UP001396334"/>
    </source>
</evidence>
<evidence type="ECO:0000256" key="3">
    <source>
        <dbReference type="ARBA" id="ARBA00023015"/>
    </source>
</evidence>
<evidence type="ECO:0000259" key="7">
    <source>
        <dbReference type="PROSITE" id="PS51754"/>
    </source>
</evidence>
<dbReference type="PANTHER" id="PTHR33057:SF113">
    <property type="entry name" value="TRANSCRIPTION REPRESSOR"/>
    <property type="match status" value="1"/>
</dbReference>
<keyword evidence="3 6" id="KW-0805">Transcription regulation</keyword>
<evidence type="ECO:0000256" key="5">
    <source>
        <dbReference type="ARBA" id="ARBA00023242"/>
    </source>
</evidence>
<gene>
    <name evidence="8" type="ORF">V6N11_067326</name>
</gene>
<evidence type="ECO:0000256" key="4">
    <source>
        <dbReference type="ARBA" id="ARBA00023163"/>
    </source>
</evidence>
<dbReference type="PANTHER" id="PTHR33057">
    <property type="entry name" value="TRANSCRIPTION REPRESSOR OFP7-RELATED"/>
    <property type="match status" value="1"/>
</dbReference>